<dbReference type="STRING" id="370979.SAMN05443663_102520"/>
<evidence type="ECO:0008006" key="3">
    <source>
        <dbReference type="Google" id="ProtNLM"/>
    </source>
</evidence>
<dbReference type="Proteomes" id="UP000184071">
    <property type="component" value="Unassembled WGS sequence"/>
</dbReference>
<organism evidence="1 2">
    <name type="scientific">Flavobacterium defluvii</name>
    <dbReference type="NCBI Taxonomy" id="370979"/>
    <lineage>
        <taxon>Bacteria</taxon>
        <taxon>Pseudomonadati</taxon>
        <taxon>Bacteroidota</taxon>
        <taxon>Flavobacteriia</taxon>
        <taxon>Flavobacteriales</taxon>
        <taxon>Flavobacteriaceae</taxon>
        <taxon>Flavobacterium</taxon>
    </lineage>
</organism>
<evidence type="ECO:0000313" key="1">
    <source>
        <dbReference type="EMBL" id="SHG32187.1"/>
    </source>
</evidence>
<dbReference type="OrthoDB" id="7055803at2"/>
<dbReference type="AlphaFoldDB" id="A0A1M5IV37"/>
<dbReference type="RefSeq" id="WP_073414556.1">
    <property type="nucleotide sequence ID" value="NZ_FQWC01000002.1"/>
</dbReference>
<name>A0A1M5IV37_9FLAO</name>
<sequence>MGELTRKIYTDFIITPKSNKSLKRYFGSLKRHLQNPWTIDNSEYIDKDTFRIVLETFCVKSFLFQDKVLEKTLSAKLFIGLTSNDIRLLKFEIDHEVSKEHLLEIIGFVLDSFHESVLKTSTHYNDFNHDFQFGGPTDENWLSKDIRDSRTIKLYSEKEKKTYFLASTEKIIIDSKEISYVAPNSISVSLSLMKKSLKKAKSIYAKIIPKFKNNKKIGIDATSDLYDFFEEIQTSIIFSYIAVEAFSNAAIPEDFEHEKFNEKGIKEIWSKSNIERWMTTSEKVGILLPKILNSSDVKQEPFWHTFKNLEKLRNEIVHQKTVQKETALDTAIYSKMLDQNIFNIIESSIEVIDFYYKLNNAHPYFPLGLGIAKFQIEKIESMEKHFKILED</sequence>
<reference evidence="2" key="1">
    <citation type="submission" date="2016-11" db="EMBL/GenBank/DDBJ databases">
        <authorList>
            <person name="Varghese N."/>
            <person name="Submissions S."/>
        </authorList>
    </citation>
    <scope>NUCLEOTIDE SEQUENCE [LARGE SCALE GENOMIC DNA]</scope>
    <source>
        <strain evidence="2">DSM 17963</strain>
    </source>
</reference>
<evidence type="ECO:0000313" key="2">
    <source>
        <dbReference type="Proteomes" id="UP000184071"/>
    </source>
</evidence>
<proteinExistence type="predicted"/>
<dbReference type="EMBL" id="FQWC01000002">
    <property type="protein sequence ID" value="SHG32187.1"/>
    <property type="molecule type" value="Genomic_DNA"/>
</dbReference>
<keyword evidence="2" id="KW-1185">Reference proteome</keyword>
<gene>
    <name evidence="1" type="ORF">SAMN05443663_102520</name>
</gene>
<protein>
    <recommendedName>
        <fullName evidence="3">Apea-like HEPN domain-containing protein</fullName>
    </recommendedName>
</protein>
<accession>A0A1M5IV37</accession>